<comment type="similarity">
    <text evidence="2">Belongs to the IucA/IucC family.</text>
</comment>
<dbReference type="AlphaFoldDB" id="A0AAW9YZ34"/>
<evidence type="ECO:0000313" key="6">
    <source>
        <dbReference type="Proteomes" id="UP000646308"/>
    </source>
</evidence>
<reference evidence="5" key="1">
    <citation type="submission" date="2019-11" db="EMBL/GenBank/DDBJ databases">
        <title>Whole genome comparisons of Staphylococcus agnetis isolates from cattle and chickens.</title>
        <authorList>
            <person name="Rhoads D."/>
            <person name="Shwani A."/>
            <person name="Adkins P."/>
            <person name="Calcutt M."/>
            <person name="Middleton J."/>
        </authorList>
    </citation>
    <scope>NUCLEOTIDE SEQUENCE</scope>
    <source>
        <strain evidence="5">1387</strain>
    </source>
</reference>
<dbReference type="GeneID" id="57692260"/>
<dbReference type="RefSeq" id="WP_107376437.1">
    <property type="nucleotide sequence ID" value="NZ_CP045927.1"/>
</dbReference>
<evidence type="ECO:0000259" key="4">
    <source>
        <dbReference type="Pfam" id="PF06276"/>
    </source>
</evidence>
<accession>A0AAW9YZ34</accession>
<dbReference type="GO" id="GO:0016881">
    <property type="term" value="F:acid-amino acid ligase activity"/>
    <property type="evidence" value="ECO:0007669"/>
    <property type="project" value="UniProtKB-ARBA"/>
</dbReference>
<proteinExistence type="inferred from homology"/>
<sequence>MKLTNDQRADRNIQYRVLLACMKESLFPNDAHVQIHPTSVEIQFHQHVLHVKCQTHSAFFQIHLNGPITYQMGQSNEQLDSLEALISHLETHFNIPFHDQLIEELKHSRLGLSLTYDQLEQRKIAMQHSLKITRLPEKINFISWLSHMQGNNDWTSLAYTEGMVWEGHPSHPLSKTKLPLNEAEIRDYAPEFMKTIFLRIVLVHQDELEITAMDGNDRFIGAHVLPEFNGRLKQFLEPLGCQLNDYRIMLVHPWQYDNVITTQFAHRIQMLRIIPTPYSVPSKATLSFRTMALEQKPYHIKLPINVQATSAVRTVSTVTTVDGPKLSYQLQRLLNIYPTLQVALEPYGAYVKEEPDTARQFGMIVRQSPATANQNVLQIVTAALTQENPVDEQITVDSLIEFLYDDINEATIVRFIKDYTHALIPPLIAYIQTYGIALEAHQQNTVLQINQQTREFSFNVRDLGGSRIDLPTLQKEVPELEISNQSLIAEDIEAVVAKFQHAVIQNQLGTLIDHFNHTHHIAEPCLYAIVRDEVDTAIKDHLSHASVLREILFGQTVTVKALLTMRMHQRVKSYMQIELQNPIRKEV</sequence>
<dbReference type="GO" id="GO:0019290">
    <property type="term" value="P:siderophore biosynthetic process"/>
    <property type="evidence" value="ECO:0007669"/>
    <property type="project" value="InterPro"/>
</dbReference>
<feature type="domain" description="Aerobactin siderophore biosynthesis IucA/IucC-like C-terminal" evidence="4">
    <location>
        <begin position="415"/>
        <end position="571"/>
    </location>
</feature>
<gene>
    <name evidence="5" type="ORF">GLV84_10995</name>
</gene>
<evidence type="ECO:0000259" key="3">
    <source>
        <dbReference type="Pfam" id="PF04183"/>
    </source>
</evidence>
<protein>
    <submittedName>
        <fullName evidence="5">Siderophore synthetase</fullName>
    </submittedName>
</protein>
<comment type="pathway">
    <text evidence="1">Siderophore biosynthesis.</text>
</comment>
<organism evidence="5 6">
    <name type="scientific">Staphylococcus agnetis</name>
    <dbReference type="NCBI Taxonomy" id="985762"/>
    <lineage>
        <taxon>Bacteria</taxon>
        <taxon>Bacillati</taxon>
        <taxon>Bacillota</taxon>
        <taxon>Bacilli</taxon>
        <taxon>Bacillales</taxon>
        <taxon>Staphylococcaceae</taxon>
        <taxon>Staphylococcus</taxon>
    </lineage>
</organism>
<dbReference type="InterPro" id="IPR037455">
    <property type="entry name" value="LucA/IucC-like"/>
</dbReference>
<comment type="caution">
    <text evidence="5">The sequence shown here is derived from an EMBL/GenBank/DDBJ whole genome shotgun (WGS) entry which is preliminary data.</text>
</comment>
<dbReference type="InterPro" id="IPR007310">
    <property type="entry name" value="Aerobactin_biosyn_IucA/IucC_N"/>
</dbReference>
<dbReference type="InterPro" id="IPR022770">
    <property type="entry name" value="IucA/IucC-like_C"/>
</dbReference>
<evidence type="ECO:0000313" key="5">
    <source>
        <dbReference type="EMBL" id="NJI03353.1"/>
    </source>
</evidence>
<dbReference type="Pfam" id="PF06276">
    <property type="entry name" value="FhuF"/>
    <property type="match status" value="1"/>
</dbReference>
<dbReference type="PANTHER" id="PTHR34384">
    <property type="entry name" value="L-2,3-DIAMINOPROPANOATE--CITRATE LIGASE"/>
    <property type="match status" value="1"/>
</dbReference>
<dbReference type="EMBL" id="WMFL01000084">
    <property type="protein sequence ID" value="NJI03353.1"/>
    <property type="molecule type" value="Genomic_DNA"/>
</dbReference>
<dbReference type="Pfam" id="PF04183">
    <property type="entry name" value="IucA_IucC"/>
    <property type="match status" value="1"/>
</dbReference>
<feature type="domain" description="Aerobactin siderophore biosynthesis IucA/IucC N-terminal" evidence="3">
    <location>
        <begin position="158"/>
        <end position="385"/>
    </location>
</feature>
<evidence type="ECO:0000256" key="2">
    <source>
        <dbReference type="ARBA" id="ARBA00007832"/>
    </source>
</evidence>
<dbReference type="Gene3D" id="1.10.510.40">
    <property type="match status" value="1"/>
</dbReference>
<name>A0AAW9YZ34_9STAP</name>
<evidence type="ECO:0000256" key="1">
    <source>
        <dbReference type="ARBA" id="ARBA00004924"/>
    </source>
</evidence>
<dbReference type="Proteomes" id="UP000646308">
    <property type="component" value="Unassembled WGS sequence"/>
</dbReference>
<dbReference type="PANTHER" id="PTHR34384:SF6">
    <property type="entry name" value="STAPHYLOFERRIN B SYNTHASE"/>
    <property type="match status" value="1"/>
</dbReference>